<feature type="compositionally biased region" description="Basic and acidic residues" evidence="2">
    <location>
        <begin position="348"/>
        <end position="363"/>
    </location>
</feature>
<accession>A0A830CFL2</accession>
<keyword evidence="1" id="KW-0175">Coiled coil</keyword>
<feature type="region of interest" description="Disordered" evidence="2">
    <location>
        <begin position="323"/>
        <end position="363"/>
    </location>
</feature>
<dbReference type="InterPro" id="IPR003892">
    <property type="entry name" value="CUE"/>
</dbReference>
<dbReference type="OrthoDB" id="620544at2759"/>
<dbReference type="PROSITE" id="PS51140">
    <property type="entry name" value="CUE"/>
    <property type="match status" value="1"/>
</dbReference>
<dbReference type="PANTHER" id="PTHR48459">
    <property type="entry name" value="CUE DOMAIN-CONTAINING PROTEIN"/>
    <property type="match status" value="1"/>
</dbReference>
<dbReference type="Proteomes" id="UP000653305">
    <property type="component" value="Unassembled WGS sequence"/>
</dbReference>
<dbReference type="CDD" id="cd14279">
    <property type="entry name" value="CUE"/>
    <property type="match status" value="1"/>
</dbReference>
<dbReference type="AlphaFoldDB" id="A0A830CFL2"/>
<organism evidence="4 5">
    <name type="scientific">Phtheirospermum japonicum</name>
    <dbReference type="NCBI Taxonomy" id="374723"/>
    <lineage>
        <taxon>Eukaryota</taxon>
        <taxon>Viridiplantae</taxon>
        <taxon>Streptophyta</taxon>
        <taxon>Embryophyta</taxon>
        <taxon>Tracheophyta</taxon>
        <taxon>Spermatophyta</taxon>
        <taxon>Magnoliopsida</taxon>
        <taxon>eudicotyledons</taxon>
        <taxon>Gunneridae</taxon>
        <taxon>Pentapetalae</taxon>
        <taxon>asterids</taxon>
        <taxon>lamiids</taxon>
        <taxon>Lamiales</taxon>
        <taxon>Orobanchaceae</taxon>
        <taxon>Orobanchaceae incertae sedis</taxon>
        <taxon>Phtheirospermum</taxon>
    </lineage>
</organism>
<feature type="domain" description="CUE" evidence="3">
    <location>
        <begin position="2"/>
        <end position="45"/>
    </location>
</feature>
<sequence length="383" mass="43032">MGFNKVFLSLQELFPQIDERALKAVAIEHWKDVDAAVASVLEEIIPFFIGKSTSNSPLNQSIYIPESSPAVSENGQFVHNDYNELSFLEKEKNHETKLIMSANVHSRSEPVVLVELNSADTLQVEVLDGLETEKTNLGDKLSEETVGISSDIIPQIANLVREDEDNKENDVNKNKVEKLDESTMSQSSQSRIVDIVEEIIEEAKDNKKTLFAAMESVIRLMKQVELKEQIVEQAKKEAALGGKNILDKVEELKRMLQHAKEANDMHAGEVYGEKAILGTELKELQSRVLSLSDERDKSLAMRQTLEVRLAAAENEIRSAELEKLEKEKGAHQVEPMPVGDDDLSETQKTVDDKLVSAQEKASRDNWRALADDGWEYFDREISA</sequence>
<protein>
    <recommendedName>
        <fullName evidence="3">CUE domain-containing protein</fullName>
    </recommendedName>
</protein>
<evidence type="ECO:0000313" key="5">
    <source>
        <dbReference type="Proteomes" id="UP000653305"/>
    </source>
</evidence>
<dbReference type="PANTHER" id="PTHR48459:SF1">
    <property type="entry name" value="CUE DOMAIN-CONTAINING PROTEIN"/>
    <property type="match status" value="1"/>
</dbReference>
<keyword evidence="5" id="KW-1185">Reference proteome</keyword>
<dbReference type="EMBL" id="BMAC01000504">
    <property type="protein sequence ID" value="GFP97849.1"/>
    <property type="molecule type" value="Genomic_DNA"/>
</dbReference>
<comment type="caution">
    <text evidence="4">The sequence shown here is derived from an EMBL/GenBank/DDBJ whole genome shotgun (WGS) entry which is preliminary data.</text>
</comment>
<evidence type="ECO:0000259" key="3">
    <source>
        <dbReference type="PROSITE" id="PS51140"/>
    </source>
</evidence>
<dbReference type="GO" id="GO:0043130">
    <property type="term" value="F:ubiquitin binding"/>
    <property type="evidence" value="ECO:0007669"/>
    <property type="project" value="InterPro"/>
</dbReference>
<gene>
    <name evidence="4" type="ORF">PHJA_001929000</name>
</gene>
<name>A0A830CFL2_9LAMI</name>
<reference evidence="4" key="1">
    <citation type="submission" date="2020-07" db="EMBL/GenBank/DDBJ databases">
        <title>Ethylene signaling mediates host invasion by parasitic plants.</title>
        <authorList>
            <person name="Yoshida S."/>
        </authorList>
    </citation>
    <scope>NUCLEOTIDE SEQUENCE</scope>
    <source>
        <strain evidence="4">Okayama</strain>
    </source>
</reference>
<feature type="coiled-coil region" evidence="1">
    <location>
        <begin position="217"/>
        <end position="269"/>
    </location>
</feature>
<evidence type="ECO:0000256" key="2">
    <source>
        <dbReference type="SAM" id="MobiDB-lite"/>
    </source>
</evidence>
<proteinExistence type="predicted"/>
<evidence type="ECO:0000313" key="4">
    <source>
        <dbReference type="EMBL" id="GFP97849.1"/>
    </source>
</evidence>
<evidence type="ECO:0000256" key="1">
    <source>
        <dbReference type="SAM" id="Coils"/>
    </source>
</evidence>